<evidence type="ECO:0000256" key="7">
    <source>
        <dbReference type="PROSITE-ProRule" id="PRU01373"/>
    </source>
</evidence>
<dbReference type="GO" id="GO:0008360">
    <property type="term" value="P:regulation of cell shape"/>
    <property type="evidence" value="ECO:0007669"/>
    <property type="project" value="UniProtKB-UniRule"/>
</dbReference>
<dbReference type="PANTHER" id="PTHR30582">
    <property type="entry name" value="L,D-TRANSPEPTIDASE"/>
    <property type="match status" value="1"/>
</dbReference>
<comment type="pathway">
    <text evidence="1 7">Cell wall biogenesis; peptidoglycan biosynthesis.</text>
</comment>
<dbReference type="InterPro" id="IPR036366">
    <property type="entry name" value="PGBDSf"/>
</dbReference>
<evidence type="ECO:0000313" key="11">
    <source>
        <dbReference type="Proteomes" id="UP000251842"/>
    </source>
</evidence>
<proteinExistence type="inferred from homology"/>
<accession>A0A344J9B4</accession>
<dbReference type="CDD" id="cd16913">
    <property type="entry name" value="YkuD_like"/>
    <property type="match status" value="1"/>
</dbReference>
<feature type="active site" description="Proton donor/acceptor" evidence="7">
    <location>
        <position position="278"/>
    </location>
</feature>
<dbReference type="KEGG" id="lue:DCD74_11420"/>
<dbReference type="Gene3D" id="2.40.440.10">
    <property type="entry name" value="L,D-transpeptidase catalytic domain-like"/>
    <property type="match status" value="1"/>
</dbReference>
<dbReference type="SUPFAM" id="SSF47090">
    <property type="entry name" value="PGBD-like"/>
    <property type="match status" value="1"/>
</dbReference>
<evidence type="ECO:0000313" key="10">
    <source>
        <dbReference type="EMBL" id="AXA85624.1"/>
    </source>
</evidence>
<dbReference type="Pfam" id="PF03734">
    <property type="entry name" value="YkuD"/>
    <property type="match status" value="1"/>
</dbReference>
<dbReference type="EMBL" id="CP029556">
    <property type="protein sequence ID" value="AXA85624.1"/>
    <property type="molecule type" value="Genomic_DNA"/>
</dbReference>
<keyword evidence="5 7" id="KW-0573">Peptidoglycan synthesis</keyword>
<keyword evidence="3" id="KW-0808">Transferase</keyword>
<dbReference type="GO" id="GO:0018104">
    <property type="term" value="P:peptidoglycan-protein cross-linking"/>
    <property type="evidence" value="ECO:0007669"/>
    <property type="project" value="TreeGrafter"/>
</dbReference>
<dbReference type="GO" id="GO:0005576">
    <property type="term" value="C:extracellular region"/>
    <property type="evidence" value="ECO:0007669"/>
    <property type="project" value="TreeGrafter"/>
</dbReference>
<dbReference type="InterPro" id="IPR002477">
    <property type="entry name" value="Peptidoglycan-bd-like"/>
</dbReference>
<dbReference type="GO" id="GO:0016740">
    <property type="term" value="F:transferase activity"/>
    <property type="evidence" value="ECO:0007669"/>
    <property type="project" value="UniProtKB-KW"/>
</dbReference>
<evidence type="ECO:0000256" key="8">
    <source>
        <dbReference type="SAM" id="MobiDB-lite"/>
    </source>
</evidence>
<reference evidence="11" key="1">
    <citation type="submission" date="2018-05" db="EMBL/GenBank/DDBJ databases">
        <title>Luteimonas pekinense sp. nov., isolated from human Meibomian gland secretions, Beijing, China.</title>
        <authorList>
            <person name="Wen T."/>
            <person name="Bai H."/>
            <person name="Lv H."/>
        </authorList>
    </citation>
    <scope>NUCLEOTIDE SEQUENCE [LARGE SCALE GENOMIC DNA]</scope>
    <source>
        <strain evidence="11">83-4</strain>
    </source>
</reference>
<evidence type="ECO:0000256" key="5">
    <source>
        <dbReference type="ARBA" id="ARBA00022984"/>
    </source>
</evidence>
<evidence type="ECO:0000256" key="4">
    <source>
        <dbReference type="ARBA" id="ARBA00022960"/>
    </source>
</evidence>
<dbReference type="GO" id="GO:0071555">
    <property type="term" value="P:cell wall organization"/>
    <property type="evidence" value="ECO:0007669"/>
    <property type="project" value="UniProtKB-UniRule"/>
</dbReference>
<dbReference type="InterPro" id="IPR036365">
    <property type="entry name" value="PGBD-like_sf"/>
</dbReference>
<dbReference type="InterPro" id="IPR005490">
    <property type="entry name" value="LD_TPept_cat_dom"/>
</dbReference>
<evidence type="ECO:0000256" key="3">
    <source>
        <dbReference type="ARBA" id="ARBA00022679"/>
    </source>
</evidence>
<dbReference type="RefSeq" id="WP_112927825.1">
    <property type="nucleotide sequence ID" value="NZ_CP029556.1"/>
</dbReference>
<dbReference type="Gene3D" id="1.10.101.10">
    <property type="entry name" value="PGBD-like superfamily/PGBD"/>
    <property type="match status" value="1"/>
</dbReference>
<evidence type="ECO:0000259" key="9">
    <source>
        <dbReference type="PROSITE" id="PS52029"/>
    </source>
</evidence>
<feature type="compositionally biased region" description="Pro residues" evidence="8">
    <location>
        <begin position="18"/>
        <end position="31"/>
    </location>
</feature>
<feature type="domain" description="L,D-TPase catalytic" evidence="9">
    <location>
        <begin position="186"/>
        <end position="318"/>
    </location>
</feature>
<dbReference type="AlphaFoldDB" id="A0A344J9B4"/>
<keyword evidence="4 7" id="KW-0133">Cell shape</keyword>
<dbReference type="PANTHER" id="PTHR30582:SF30">
    <property type="entry name" value="BLR4375 PROTEIN"/>
    <property type="match status" value="1"/>
</dbReference>
<dbReference type="GO" id="GO:0071972">
    <property type="term" value="F:peptidoglycan L,D-transpeptidase activity"/>
    <property type="evidence" value="ECO:0007669"/>
    <property type="project" value="TreeGrafter"/>
</dbReference>
<dbReference type="OrthoDB" id="9787225at2"/>
<dbReference type="UniPathway" id="UPA00219"/>
<dbReference type="InterPro" id="IPR050979">
    <property type="entry name" value="LD-transpeptidase"/>
</dbReference>
<protein>
    <submittedName>
        <fullName evidence="10">Murein L,D-transpeptidase</fullName>
    </submittedName>
</protein>
<dbReference type="InterPro" id="IPR038063">
    <property type="entry name" value="Transpep_catalytic_dom"/>
</dbReference>
<dbReference type="Pfam" id="PF01471">
    <property type="entry name" value="PG_binding_1"/>
    <property type="match status" value="1"/>
</dbReference>
<name>A0A344J9B4_9GAMM</name>
<comment type="similarity">
    <text evidence="2">Belongs to the YkuD family.</text>
</comment>
<feature type="active site" description="Nucleophile" evidence="7">
    <location>
        <position position="294"/>
    </location>
</feature>
<dbReference type="SUPFAM" id="SSF141523">
    <property type="entry name" value="L,D-transpeptidase catalytic domain-like"/>
    <property type="match status" value="1"/>
</dbReference>
<dbReference type="Proteomes" id="UP000251842">
    <property type="component" value="Chromosome"/>
</dbReference>
<keyword evidence="11" id="KW-1185">Reference proteome</keyword>
<keyword evidence="6 7" id="KW-0961">Cell wall biogenesis/degradation</keyword>
<evidence type="ECO:0000256" key="1">
    <source>
        <dbReference type="ARBA" id="ARBA00004752"/>
    </source>
</evidence>
<gene>
    <name evidence="10" type="ORF">DCD74_11420</name>
</gene>
<dbReference type="PROSITE" id="PS52029">
    <property type="entry name" value="LD_TPASE"/>
    <property type="match status" value="1"/>
</dbReference>
<sequence length="319" mass="34093">MVPVQDEKPLPTAAEQPPSAPAEPLPPPTGPVKPDLRNDRTGFVGLLRAQILMDRSWISPGEVDGRGGTNTTRAIGGFQRIAGLPVTGRLDDATWQALEQRGPALVKYTLTAADVAGPFRPMPGTMYGKAKLPALSYSSIGEALGERFHIRPAALEQLNPGKDLGVAGTEIIVPNVRDIPRLPQATRIVVSEAAKLLMLINPEGKVYAQFPVTTGSERDPLPIGQWELRSVAKNPHYNYNPKLFKGAKPGPLATLPPGPNSPVGVMWMGLSKPHYGIHGTPEPGSISKTQSNGCIRMTNWSVLQVSEAVSRGTPVTLIP</sequence>
<organism evidence="10 11">
    <name type="scientific">Solilutibacter oculi</name>
    <dbReference type="NCBI Taxonomy" id="2698682"/>
    <lineage>
        <taxon>Bacteria</taxon>
        <taxon>Pseudomonadati</taxon>
        <taxon>Pseudomonadota</taxon>
        <taxon>Gammaproteobacteria</taxon>
        <taxon>Lysobacterales</taxon>
        <taxon>Lysobacteraceae</taxon>
        <taxon>Solilutibacter</taxon>
    </lineage>
</organism>
<evidence type="ECO:0000256" key="6">
    <source>
        <dbReference type="ARBA" id="ARBA00023316"/>
    </source>
</evidence>
<feature type="region of interest" description="Disordered" evidence="8">
    <location>
        <begin position="1"/>
        <end position="39"/>
    </location>
</feature>
<evidence type="ECO:0000256" key="2">
    <source>
        <dbReference type="ARBA" id="ARBA00005992"/>
    </source>
</evidence>